<sequence>MKLVKNVVCPFCGTLCDDIIVKVEGNEIVGTMNACRIGHNKFVHTEGATRYKKPLMKKNGKWVEISYEEAIEKTAEILAESKRPLLYGWSCTSCEAHSVGLELAEECGAVIDNTASVCHGPSILAVQDVGYPICTLGEVKNRADVVVYWGCNPMHAHPRHLSRHVFSRGFFRDRGRVDRTLIVVDPRKTDTAKLADIHLQVEYNRDYELIDAMRTMIQGHDILYDEVAGVPKDLIEEAVETMKNAQFGILFFGMGLTHSRGKHRNIDTAIMMVEDLNDYAKFNLIPMRGHYNVTGFNQVAAWESGYPYCVDFSTDVPRYNPGETGANDLLQNKEADAMMVVASDPGAHFPQKAIERMAEIPLIAIEPHRTPTTELADIIIPPAIVGLEAEGSAYRMEGVPLRMKKVVDTDLPSDEEILKDILKKVREIKSGK</sequence>
<keyword evidence="1 2" id="KW-0560">Oxidoreductase</keyword>
<dbReference type="KEGG" id="mfv:Mfer_0981"/>
<comment type="similarity">
    <text evidence="2">Belongs to the FwdB family.</text>
</comment>
<name>E3GW12_METFV</name>
<dbReference type="SUPFAM" id="SSF53706">
    <property type="entry name" value="Formate dehydrogenase/DMSO reductase, domains 1-3"/>
    <property type="match status" value="1"/>
</dbReference>
<dbReference type="EC" id="1.2.7.12" evidence="2"/>
<dbReference type="OrthoDB" id="23466at2157"/>
<keyword evidence="2" id="KW-0712">Selenocysteine</keyword>
<keyword evidence="2" id="KW-0484">Methanogenesis</keyword>
<dbReference type="Gene3D" id="3.40.228.10">
    <property type="entry name" value="Dimethylsulfoxide Reductase, domain 2"/>
    <property type="match status" value="2"/>
</dbReference>
<dbReference type="GO" id="GO:0019386">
    <property type="term" value="P:methanogenesis, from carbon dioxide"/>
    <property type="evidence" value="ECO:0007669"/>
    <property type="project" value="UniProtKB-UniRule"/>
</dbReference>
<dbReference type="InterPro" id="IPR006656">
    <property type="entry name" value="Mopterin_OxRdtase"/>
</dbReference>
<dbReference type="GO" id="GO:0022904">
    <property type="term" value="P:respiratory electron transport chain"/>
    <property type="evidence" value="ECO:0007669"/>
    <property type="project" value="TreeGrafter"/>
</dbReference>
<feature type="domain" description="Molybdopterin oxidoreductase" evidence="3">
    <location>
        <begin position="50"/>
        <end position="409"/>
    </location>
</feature>
<evidence type="ECO:0000256" key="2">
    <source>
        <dbReference type="PIRNR" id="PIRNR005646"/>
    </source>
</evidence>
<dbReference type="InterPro" id="IPR050123">
    <property type="entry name" value="Prok_molybdopt-oxidoreductase"/>
</dbReference>
<dbReference type="Proteomes" id="UP000002315">
    <property type="component" value="Chromosome"/>
</dbReference>
<dbReference type="GO" id="GO:0016020">
    <property type="term" value="C:membrane"/>
    <property type="evidence" value="ECO:0007669"/>
    <property type="project" value="TreeGrafter"/>
</dbReference>
<proteinExistence type="inferred from homology"/>
<protein>
    <recommendedName>
        <fullName evidence="2">formylmethanofuran dehydrogenase subunit B</fullName>
        <ecNumber evidence="2">1.2.7.12</ecNumber>
    </recommendedName>
</protein>
<dbReference type="InterPro" id="IPR016457">
    <property type="entry name" value="Formylmethanofuran_DH_bsu"/>
</dbReference>
<reference evidence="4 5" key="1">
    <citation type="journal article" date="2010" name="Stand. Genomic Sci.">
        <title>Complete genome sequence of Methanothermus fervidus type strain (V24S).</title>
        <authorList>
            <person name="Anderson I."/>
            <person name="Djao O.D."/>
            <person name="Misra M."/>
            <person name="Chertkov O."/>
            <person name="Nolan M."/>
            <person name="Lucas S."/>
            <person name="Lapidus A."/>
            <person name="Del Rio T.G."/>
            <person name="Tice H."/>
            <person name="Cheng J.F."/>
            <person name="Tapia R."/>
            <person name="Han C."/>
            <person name="Goodwin L."/>
            <person name="Pitluck S."/>
            <person name="Liolios K."/>
            <person name="Ivanova N."/>
            <person name="Mavromatis K."/>
            <person name="Mikhailova N."/>
            <person name="Pati A."/>
            <person name="Brambilla E."/>
            <person name="Chen A."/>
            <person name="Palaniappan K."/>
            <person name="Land M."/>
            <person name="Hauser L."/>
            <person name="Chang Y.J."/>
            <person name="Jeffries C.D."/>
            <person name="Sikorski J."/>
            <person name="Spring S."/>
            <person name="Rohde M."/>
            <person name="Eichinger K."/>
            <person name="Huber H."/>
            <person name="Wirth R."/>
            <person name="Goker M."/>
            <person name="Detter J.C."/>
            <person name="Woyke T."/>
            <person name="Bristow J."/>
            <person name="Eisen J.A."/>
            <person name="Markowitz V."/>
            <person name="Hugenholtz P."/>
            <person name="Klenk H.P."/>
            <person name="Kyrpides N.C."/>
        </authorList>
    </citation>
    <scope>NUCLEOTIDE SEQUENCE [LARGE SCALE GENOMIC DNA]</scope>
    <source>
        <strain evidence="5">ATCC 43054 / DSM 2088 / JCM 10308 / V24 S</strain>
    </source>
</reference>
<dbReference type="PIRSF" id="PIRSF005646">
    <property type="entry name" value="FwdB"/>
    <property type="match status" value="1"/>
</dbReference>
<dbReference type="Gene3D" id="3.30.200.210">
    <property type="match status" value="1"/>
</dbReference>
<dbReference type="PANTHER" id="PTHR43105">
    <property type="entry name" value="RESPIRATORY NITRATE REDUCTASE"/>
    <property type="match status" value="1"/>
</dbReference>
<organism evidence="4 5">
    <name type="scientific">Methanothermus fervidus (strain ATCC 43054 / DSM 2088 / JCM 10308 / V24 S)</name>
    <dbReference type="NCBI Taxonomy" id="523846"/>
    <lineage>
        <taxon>Archaea</taxon>
        <taxon>Methanobacteriati</taxon>
        <taxon>Methanobacteriota</taxon>
        <taxon>Methanomada group</taxon>
        <taxon>Methanobacteria</taxon>
        <taxon>Methanobacteriales</taxon>
        <taxon>Methanothermaceae</taxon>
        <taxon>Methanothermus</taxon>
    </lineage>
</organism>
<evidence type="ECO:0000313" key="4">
    <source>
        <dbReference type="EMBL" id="ADP77777.1"/>
    </source>
</evidence>
<gene>
    <name evidence="4" type="ordered locus">Mfer_0981</name>
</gene>
<dbReference type="EMBL" id="CP002278">
    <property type="protein sequence ID" value="ADP77777.1"/>
    <property type="molecule type" value="Genomic_DNA"/>
</dbReference>
<dbReference type="GO" id="GO:0003954">
    <property type="term" value="F:NADH dehydrogenase activity"/>
    <property type="evidence" value="ECO:0007669"/>
    <property type="project" value="TreeGrafter"/>
</dbReference>
<dbReference type="PANTHER" id="PTHR43105:SF14">
    <property type="entry name" value="FORMATE DEHYDROGENASE H"/>
    <property type="match status" value="1"/>
</dbReference>
<comment type="function">
    <text evidence="2">Catalyzes the reversible oxidation of CO(2) and methanofuran (MFR) to N-formylmethanofuran (CHO-MFR). This enzyme is oxygen-labile.</text>
</comment>
<keyword evidence="5" id="KW-1185">Reference proteome</keyword>
<evidence type="ECO:0000256" key="1">
    <source>
        <dbReference type="ARBA" id="ARBA00023002"/>
    </source>
</evidence>
<evidence type="ECO:0000259" key="3">
    <source>
        <dbReference type="Pfam" id="PF00384"/>
    </source>
</evidence>
<dbReference type="Pfam" id="PF00384">
    <property type="entry name" value="Molybdopterin"/>
    <property type="match status" value="1"/>
</dbReference>
<dbReference type="HOGENOM" id="CLU_034348_0_0_2"/>
<dbReference type="AlphaFoldDB" id="E3GW12"/>
<dbReference type="NCBIfam" id="TIGR03129">
    <property type="entry name" value="one_C_dehyd_B"/>
    <property type="match status" value="1"/>
</dbReference>
<evidence type="ECO:0000313" key="5">
    <source>
        <dbReference type="Proteomes" id="UP000002315"/>
    </source>
</evidence>
<dbReference type="GO" id="GO:0018493">
    <property type="term" value="F:formylmethanofuran dehydrogenase activity"/>
    <property type="evidence" value="ECO:0007669"/>
    <property type="project" value="UniProtKB-UniRule"/>
</dbReference>
<accession>E3GW12</accession>
<dbReference type="CDD" id="cd02761">
    <property type="entry name" value="MopB_FmdB-FwdB"/>
    <property type="match status" value="1"/>
</dbReference>
<comment type="pathway">
    <text evidence="2">One-carbon metabolism; methanogenesis from CO(2); 5,10-methenyl-5,6,7,8-tetrahydromethanopterin from CO(2): step 1/3.</text>
</comment>
<dbReference type="Gene3D" id="3.40.50.740">
    <property type="match status" value="1"/>
</dbReference>
<comment type="catalytic activity">
    <reaction evidence="2">
        <text>N-formylmethanofuran + 2 oxidized [2Fe-2S]-[ferredoxin] + H2O = methanofuran + 2 reduced [2Fe-2S]-[ferredoxin] + CO2 + H(+)</text>
        <dbReference type="Rhea" id="RHEA:19841"/>
        <dbReference type="Rhea" id="RHEA-COMP:10000"/>
        <dbReference type="Rhea" id="RHEA-COMP:10001"/>
        <dbReference type="ChEBI" id="CHEBI:15377"/>
        <dbReference type="ChEBI" id="CHEBI:15378"/>
        <dbReference type="ChEBI" id="CHEBI:16526"/>
        <dbReference type="ChEBI" id="CHEBI:33737"/>
        <dbReference type="ChEBI" id="CHEBI:33738"/>
        <dbReference type="ChEBI" id="CHEBI:57727"/>
        <dbReference type="ChEBI" id="CHEBI:58151"/>
    </reaction>
</comment>
<dbReference type="STRING" id="523846.Mfer_0981"/>